<evidence type="ECO:0000256" key="9">
    <source>
        <dbReference type="ARBA" id="ARBA00022801"/>
    </source>
</evidence>
<dbReference type="InterPro" id="IPR011257">
    <property type="entry name" value="DNA_glycosylase"/>
</dbReference>
<dbReference type="CDD" id="cd00056">
    <property type="entry name" value="ENDO3c"/>
    <property type="match status" value="1"/>
</dbReference>
<dbReference type="InterPro" id="IPR015797">
    <property type="entry name" value="NUDIX_hydrolase-like_dom_sf"/>
</dbReference>
<evidence type="ECO:0000256" key="8">
    <source>
        <dbReference type="ARBA" id="ARBA00022763"/>
    </source>
</evidence>
<dbReference type="PANTHER" id="PTHR42944">
    <property type="entry name" value="ADENINE DNA GLYCOSYLASE"/>
    <property type="match status" value="1"/>
</dbReference>
<accession>A0A1H0B3Q1</accession>
<dbReference type="Pfam" id="PF00730">
    <property type="entry name" value="HhH-GPD"/>
    <property type="match status" value="1"/>
</dbReference>
<dbReference type="GO" id="GO:0000701">
    <property type="term" value="F:purine-specific mismatch base pair DNA N-glycosylase activity"/>
    <property type="evidence" value="ECO:0007669"/>
    <property type="project" value="UniProtKB-EC"/>
</dbReference>
<dbReference type="GO" id="GO:0034039">
    <property type="term" value="F:8-oxo-7,8-dihydroguanine DNA N-glycosylase activity"/>
    <property type="evidence" value="ECO:0007669"/>
    <property type="project" value="TreeGrafter"/>
</dbReference>
<dbReference type="SMART" id="SM00478">
    <property type="entry name" value="ENDO3c"/>
    <property type="match status" value="1"/>
</dbReference>
<evidence type="ECO:0000256" key="4">
    <source>
        <dbReference type="ARBA" id="ARBA00012045"/>
    </source>
</evidence>
<dbReference type="EMBL" id="FNID01000018">
    <property type="protein sequence ID" value="SDN40270.1"/>
    <property type="molecule type" value="Genomic_DNA"/>
</dbReference>
<dbReference type="Gene3D" id="1.10.1670.10">
    <property type="entry name" value="Helix-hairpin-Helix base-excision DNA repair enzymes (C-terminal)"/>
    <property type="match status" value="1"/>
</dbReference>
<dbReference type="GO" id="GO:0006284">
    <property type="term" value="P:base-excision repair"/>
    <property type="evidence" value="ECO:0007669"/>
    <property type="project" value="UniProtKB-UniRule"/>
</dbReference>
<dbReference type="GO" id="GO:0006298">
    <property type="term" value="P:mismatch repair"/>
    <property type="evidence" value="ECO:0007669"/>
    <property type="project" value="TreeGrafter"/>
</dbReference>
<dbReference type="EC" id="3.2.2.31" evidence="4 14"/>
<dbReference type="PROSITE" id="PS01155">
    <property type="entry name" value="ENDONUCLEASE_III_2"/>
    <property type="match status" value="1"/>
</dbReference>
<dbReference type="InterPro" id="IPR003265">
    <property type="entry name" value="HhH-GPD_domain"/>
</dbReference>
<evidence type="ECO:0000256" key="7">
    <source>
        <dbReference type="ARBA" id="ARBA00022723"/>
    </source>
</evidence>
<evidence type="ECO:0000256" key="1">
    <source>
        <dbReference type="ARBA" id="ARBA00000843"/>
    </source>
</evidence>
<organism evidence="16 17">
    <name type="scientific">Acetanaerobacterium elongatum</name>
    <dbReference type="NCBI Taxonomy" id="258515"/>
    <lineage>
        <taxon>Bacteria</taxon>
        <taxon>Bacillati</taxon>
        <taxon>Bacillota</taxon>
        <taxon>Clostridia</taxon>
        <taxon>Eubacteriales</taxon>
        <taxon>Oscillospiraceae</taxon>
        <taxon>Acetanaerobacterium</taxon>
    </lineage>
</organism>
<evidence type="ECO:0000256" key="6">
    <source>
        <dbReference type="ARBA" id="ARBA00022485"/>
    </source>
</evidence>
<evidence type="ECO:0000256" key="12">
    <source>
        <dbReference type="ARBA" id="ARBA00023204"/>
    </source>
</evidence>
<dbReference type="GO" id="GO:0051539">
    <property type="term" value="F:4 iron, 4 sulfur cluster binding"/>
    <property type="evidence" value="ECO:0007669"/>
    <property type="project" value="UniProtKB-UniRule"/>
</dbReference>
<keyword evidence="13 14" id="KW-0326">Glycosidase</keyword>
<dbReference type="Proteomes" id="UP000199182">
    <property type="component" value="Unassembled WGS sequence"/>
</dbReference>
<proteinExistence type="inferred from homology"/>
<evidence type="ECO:0000256" key="11">
    <source>
        <dbReference type="ARBA" id="ARBA00023014"/>
    </source>
</evidence>
<comment type="function">
    <text evidence="2">Adenine glycosylase active on G-A mispairs. MutY also corrects error-prone DNA synthesis past GO lesions which are due to the oxidatively damaged form of guanine: 7,8-dihydro-8-oxoguanine (8-oxo-dGTP).</text>
</comment>
<dbReference type="Pfam" id="PF00633">
    <property type="entry name" value="HHH"/>
    <property type="match status" value="1"/>
</dbReference>
<evidence type="ECO:0000256" key="13">
    <source>
        <dbReference type="ARBA" id="ARBA00023295"/>
    </source>
</evidence>
<dbReference type="Gene3D" id="3.90.79.10">
    <property type="entry name" value="Nucleoside Triphosphate Pyrophosphohydrolase"/>
    <property type="match status" value="1"/>
</dbReference>
<keyword evidence="11" id="KW-0411">Iron-sulfur</keyword>
<dbReference type="STRING" id="258515.SAMN05192585_11845"/>
<dbReference type="OrthoDB" id="9802365at2"/>
<keyword evidence="12" id="KW-0234">DNA repair</keyword>
<dbReference type="InterPro" id="IPR044298">
    <property type="entry name" value="MIG/MutY"/>
</dbReference>
<name>A0A1H0B3Q1_9FIRM</name>
<dbReference type="GO" id="GO:0032357">
    <property type="term" value="F:oxidized purine DNA binding"/>
    <property type="evidence" value="ECO:0007669"/>
    <property type="project" value="TreeGrafter"/>
</dbReference>
<evidence type="ECO:0000256" key="2">
    <source>
        <dbReference type="ARBA" id="ARBA00002933"/>
    </source>
</evidence>
<evidence type="ECO:0000259" key="15">
    <source>
        <dbReference type="SMART" id="SM00478"/>
    </source>
</evidence>
<sequence>MNKPLLNTIVNPLLSWYYSSARVLPWRDNPTPYRVWVSEIMLQQTRVDTVLPYFERFVAALPDIASLAQADEQQLLKLWEGLGYYSRVKNMQKAALTVMKLYNGKLPASFEALKELPGIGAYSAGAISSIAFGLRFPAVDGNVLRVISRITASADDITDIPVKKRIEQQVTEILPTEAVGDFNQSLMELGATVCLPNGAPRCDICPLKHLCLGFEHGIAAELPVKTVKAAKRAEAKTVLVMVCGDKLGVTKRKKTGLLAGMWELPNIDGALSMEECITVVKDMGLSVNEIQPLTEAKHIFTHIMWNMMGYLLQVNEARNDSITWVSPKDLKERMALPTAFKAYIRHYYAYLNSNTGR</sequence>
<comment type="similarity">
    <text evidence="3 14">Belongs to the Nth/MutY family.</text>
</comment>
<dbReference type="InterPro" id="IPR023170">
    <property type="entry name" value="HhH_base_excis_C"/>
</dbReference>
<keyword evidence="10 14" id="KW-0408">Iron</keyword>
<evidence type="ECO:0000256" key="10">
    <source>
        <dbReference type="ARBA" id="ARBA00023004"/>
    </source>
</evidence>
<dbReference type="FunFam" id="1.10.340.30:FF:000002">
    <property type="entry name" value="Adenine DNA glycosylase"/>
    <property type="match status" value="1"/>
</dbReference>
<comment type="catalytic activity">
    <reaction evidence="1 14">
        <text>Hydrolyzes free adenine bases from 7,8-dihydro-8-oxoguanine:adenine mismatched double-stranded DNA, leaving an apurinic site.</text>
        <dbReference type="EC" id="3.2.2.31"/>
    </reaction>
</comment>
<comment type="cofactor">
    <cofactor evidence="14">
        <name>[4Fe-4S] cluster</name>
        <dbReference type="ChEBI" id="CHEBI:49883"/>
    </cofactor>
    <text evidence="14">Binds 1 [4Fe-4S] cluster.</text>
</comment>
<dbReference type="InterPro" id="IPR005760">
    <property type="entry name" value="A/G_AdeGlyc_MutY"/>
</dbReference>
<keyword evidence="9" id="KW-0378">Hydrolase</keyword>
<dbReference type="InterPro" id="IPR000445">
    <property type="entry name" value="HhH_motif"/>
</dbReference>
<dbReference type="GO" id="GO:0035485">
    <property type="term" value="F:adenine/guanine mispair binding"/>
    <property type="evidence" value="ECO:0007669"/>
    <property type="project" value="TreeGrafter"/>
</dbReference>
<evidence type="ECO:0000256" key="5">
    <source>
        <dbReference type="ARBA" id="ARBA00022023"/>
    </source>
</evidence>
<evidence type="ECO:0000256" key="14">
    <source>
        <dbReference type="RuleBase" id="RU365096"/>
    </source>
</evidence>
<feature type="domain" description="HhH-GPD" evidence="15">
    <location>
        <begin position="41"/>
        <end position="192"/>
    </location>
</feature>
<keyword evidence="6" id="KW-0004">4Fe-4S</keyword>
<evidence type="ECO:0000313" key="17">
    <source>
        <dbReference type="Proteomes" id="UP000199182"/>
    </source>
</evidence>
<dbReference type="Gene3D" id="1.10.340.30">
    <property type="entry name" value="Hypothetical protein, domain 2"/>
    <property type="match status" value="1"/>
</dbReference>
<keyword evidence="8 14" id="KW-0227">DNA damage</keyword>
<dbReference type="CDD" id="cd03431">
    <property type="entry name" value="NUDIX_DNA_Glycosylase_C-MutY"/>
    <property type="match status" value="1"/>
</dbReference>
<reference evidence="16 17" key="1">
    <citation type="submission" date="2016-10" db="EMBL/GenBank/DDBJ databases">
        <authorList>
            <person name="de Groot N.N."/>
        </authorList>
    </citation>
    <scope>NUCLEOTIDE SEQUENCE [LARGE SCALE GENOMIC DNA]</scope>
    <source>
        <strain evidence="16 17">CGMCC 1.5012</strain>
    </source>
</reference>
<protein>
    <recommendedName>
        <fullName evidence="5 14">Adenine DNA glycosylase</fullName>
        <ecNumber evidence="4 14">3.2.2.31</ecNumber>
    </recommendedName>
</protein>
<dbReference type="AlphaFoldDB" id="A0A1H0B3Q1"/>
<dbReference type="SUPFAM" id="SSF55811">
    <property type="entry name" value="Nudix"/>
    <property type="match status" value="1"/>
</dbReference>
<dbReference type="InterPro" id="IPR004036">
    <property type="entry name" value="Endonuclease-III-like_CS2"/>
</dbReference>
<evidence type="ECO:0000256" key="3">
    <source>
        <dbReference type="ARBA" id="ARBA00008343"/>
    </source>
</evidence>
<keyword evidence="7" id="KW-0479">Metal-binding</keyword>
<keyword evidence="17" id="KW-1185">Reference proteome</keyword>
<dbReference type="SUPFAM" id="SSF48150">
    <property type="entry name" value="DNA-glycosylase"/>
    <property type="match status" value="1"/>
</dbReference>
<dbReference type="RefSeq" id="WP_092640375.1">
    <property type="nucleotide sequence ID" value="NZ_FNID01000018.1"/>
</dbReference>
<dbReference type="GO" id="GO:0046872">
    <property type="term" value="F:metal ion binding"/>
    <property type="evidence" value="ECO:0007669"/>
    <property type="project" value="UniProtKB-UniRule"/>
</dbReference>
<dbReference type="Pfam" id="PF14815">
    <property type="entry name" value="NUDIX_4"/>
    <property type="match status" value="1"/>
</dbReference>
<dbReference type="NCBIfam" id="TIGR01084">
    <property type="entry name" value="mutY"/>
    <property type="match status" value="1"/>
</dbReference>
<evidence type="ECO:0000313" key="16">
    <source>
        <dbReference type="EMBL" id="SDN40270.1"/>
    </source>
</evidence>
<dbReference type="PANTHER" id="PTHR42944:SF1">
    <property type="entry name" value="ADENINE DNA GLYCOSYLASE"/>
    <property type="match status" value="1"/>
</dbReference>
<dbReference type="InterPro" id="IPR029119">
    <property type="entry name" value="MutY_C"/>
</dbReference>
<gene>
    <name evidence="16" type="ORF">SAMN05192585_11845</name>
</gene>